<dbReference type="PANTHER" id="PTHR43761:SF1">
    <property type="entry name" value="D-ISOMER SPECIFIC 2-HYDROXYACID DEHYDROGENASE CATALYTIC DOMAIN-CONTAINING PROTEIN-RELATED"/>
    <property type="match status" value="1"/>
</dbReference>
<dbReference type="InterPro" id="IPR006139">
    <property type="entry name" value="D-isomer_2_OHA_DH_cat_dom"/>
</dbReference>
<evidence type="ECO:0000313" key="8">
    <source>
        <dbReference type="Proteomes" id="UP001138500"/>
    </source>
</evidence>
<comment type="caution">
    <text evidence="7">The sequence shown here is derived from an EMBL/GenBank/DDBJ whole genome shotgun (WGS) entry which is preliminary data.</text>
</comment>
<dbReference type="SUPFAM" id="SSF52283">
    <property type="entry name" value="Formate/glycerate dehydrogenase catalytic domain-like"/>
    <property type="match status" value="1"/>
</dbReference>
<reference evidence="7 8" key="2">
    <citation type="journal article" date="2021" name="Curr. Genet.">
        <title>Genetic response to nitrogen starvation in the aggressive Eucalyptus foliar pathogen Teratosphaeria destructans.</title>
        <authorList>
            <person name="Havenga M."/>
            <person name="Wingfield B.D."/>
            <person name="Wingfield M.J."/>
            <person name="Dreyer L.L."/>
            <person name="Roets F."/>
            <person name="Aylward J."/>
        </authorList>
    </citation>
    <scope>NUCLEOTIDE SEQUENCE [LARGE SCALE GENOMIC DNA]</scope>
    <source>
        <strain evidence="7">CMW44962</strain>
    </source>
</reference>
<gene>
    <name evidence="7" type="ORF">Tdes44962_MAKER08333</name>
</gene>
<evidence type="ECO:0000256" key="2">
    <source>
        <dbReference type="ARBA" id="ARBA00023002"/>
    </source>
</evidence>
<evidence type="ECO:0000259" key="6">
    <source>
        <dbReference type="Pfam" id="PF02826"/>
    </source>
</evidence>
<dbReference type="InterPro" id="IPR036291">
    <property type="entry name" value="NAD(P)-bd_dom_sf"/>
</dbReference>
<evidence type="ECO:0000259" key="5">
    <source>
        <dbReference type="Pfam" id="PF00389"/>
    </source>
</evidence>
<dbReference type="EMBL" id="RIBY02000768">
    <property type="protein sequence ID" value="KAH9837521.1"/>
    <property type="molecule type" value="Genomic_DNA"/>
</dbReference>
<dbReference type="GO" id="GO:0051287">
    <property type="term" value="F:NAD binding"/>
    <property type="evidence" value="ECO:0007669"/>
    <property type="project" value="InterPro"/>
</dbReference>
<proteinExistence type="inferred from homology"/>
<sequence>MARHRIVALDSWVKPEPMNFEYDVTVHDKTTPEELPERMKNATIVTTSGTRVTRAGIEAAPNLKLIAINGTGSDHVDKVAAQERGVTVCHVPAQNTESVSEHAFALYYGLRRRLLPMHELTMGGDTWSNSPLHTKLGPPPRTNSEETLVVVGYGALGKKVEQIGKALGMEVLIAERKGAQVVRAGRTPFHEALGRGTVFILVAPLDGGTFGMMGAAEFAAMQITAFVINVGRGATVEEQALAQALKDGQIGGAATDVYEHEPATKDNCPLLDPAIPNLVLSPHIAWYSSKTIEGTLATVKTNLEAFAAGKPVNVVVSGSKL</sequence>
<keyword evidence="8" id="KW-1185">Reference proteome</keyword>
<evidence type="ECO:0000256" key="4">
    <source>
        <dbReference type="RuleBase" id="RU003719"/>
    </source>
</evidence>
<evidence type="ECO:0000256" key="1">
    <source>
        <dbReference type="ARBA" id="ARBA00005854"/>
    </source>
</evidence>
<dbReference type="Pfam" id="PF00389">
    <property type="entry name" value="2-Hacid_dh"/>
    <property type="match status" value="1"/>
</dbReference>
<dbReference type="GO" id="GO:0016616">
    <property type="term" value="F:oxidoreductase activity, acting on the CH-OH group of donors, NAD or NADP as acceptor"/>
    <property type="evidence" value="ECO:0007669"/>
    <property type="project" value="InterPro"/>
</dbReference>
<dbReference type="InterPro" id="IPR006140">
    <property type="entry name" value="D-isomer_DH_NAD-bd"/>
</dbReference>
<organism evidence="7 8">
    <name type="scientific">Teratosphaeria destructans</name>
    <dbReference type="NCBI Taxonomy" id="418781"/>
    <lineage>
        <taxon>Eukaryota</taxon>
        <taxon>Fungi</taxon>
        <taxon>Dikarya</taxon>
        <taxon>Ascomycota</taxon>
        <taxon>Pezizomycotina</taxon>
        <taxon>Dothideomycetes</taxon>
        <taxon>Dothideomycetidae</taxon>
        <taxon>Mycosphaerellales</taxon>
        <taxon>Teratosphaeriaceae</taxon>
        <taxon>Teratosphaeria</taxon>
    </lineage>
</organism>
<dbReference type="OrthoDB" id="298012at2759"/>
<keyword evidence="2 4" id="KW-0560">Oxidoreductase</keyword>
<reference evidence="7 8" key="1">
    <citation type="journal article" date="2018" name="IMA Fungus">
        <title>IMA Genome-F 10: Nine draft genome sequences of Claviceps purpurea s.lat., including C. arundinis, C. humidiphila, and C. cf. spartinae, pseudomolecules for the pitch canker pathogen Fusarium circinatum, draft genome of Davidsoniella eucalypti, Grosmannia galeiformis, Quambalaria eucalypti, and Teratosphaeria destructans.</title>
        <authorList>
            <person name="Wingfield B.D."/>
            <person name="Liu M."/>
            <person name="Nguyen H.D."/>
            <person name="Lane F.A."/>
            <person name="Morgan S.W."/>
            <person name="De Vos L."/>
            <person name="Wilken P.M."/>
            <person name="Duong T.A."/>
            <person name="Aylward J."/>
            <person name="Coetzee M.P."/>
            <person name="Dadej K."/>
            <person name="De Beer Z.W."/>
            <person name="Findlay W."/>
            <person name="Havenga M."/>
            <person name="Kolarik M."/>
            <person name="Menzies J.G."/>
            <person name="Naidoo K."/>
            <person name="Pochopski O."/>
            <person name="Shoukouhi P."/>
            <person name="Santana Q.C."/>
            <person name="Seifert K.A."/>
            <person name="Soal N."/>
            <person name="Steenkamp E.T."/>
            <person name="Tatham C.T."/>
            <person name="van der Nest M.A."/>
            <person name="Wingfield M.J."/>
        </authorList>
    </citation>
    <scope>NUCLEOTIDE SEQUENCE [LARGE SCALE GENOMIC DNA]</scope>
    <source>
        <strain evidence="7">CMW44962</strain>
    </source>
</reference>
<name>A0A9W7W4N8_9PEZI</name>
<keyword evidence="3" id="KW-0520">NAD</keyword>
<comment type="similarity">
    <text evidence="1 4">Belongs to the D-isomer specific 2-hydroxyacid dehydrogenase family.</text>
</comment>
<evidence type="ECO:0000313" key="7">
    <source>
        <dbReference type="EMBL" id="KAH9837521.1"/>
    </source>
</evidence>
<dbReference type="AlphaFoldDB" id="A0A9W7W4N8"/>
<dbReference type="PANTHER" id="PTHR43761">
    <property type="entry name" value="D-ISOMER SPECIFIC 2-HYDROXYACID DEHYDROGENASE FAMILY PROTEIN (AFU_ORTHOLOGUE AFUA_1G13630)"/>
    <property type="match status" value="1"/>
</dbReference>
<accession>A0A9W7W4N8</accession>
<dbReference type="Gene3D" id="3.40.50.720">
    <property type="entry name" value="NAD(P)-binding Rossmann-like Domain"/>
    <property type="match status" value="2"/>
</dbReference>
<dbReference type="Pfam" id="PF02826">
    <property type="entry name" value="2-Hacid_dh_C"/>
    <property type="match status" value="1"/>
</dbReference>
<dbReference type="SUPFAM" id="SSF51735">
    <property type="entry name" value="NAD(P)-binding Rossmann-fold domains"/>
    <property type="match status" value="1"/>
</dbReference>
<protein>
    <submittedName>
        <fullName evidence="7">Hydroxypyruvate reductase</fullName>
    </submittedName>
</protein>
<evidence type="ECO:0000256" key="3">
    <source>
        <dbReference type="ARBA" id="ARBA00023027"/>
    </source>
</evidence>
<feature type="domain" description="D-isomer specific 2-hydroxyacid dehydrogenase catalytic" evidence="5">
    <location>
        <begin position="21"/>
        <end position="316"/>
    </location>
</feature>
<dbReference type="InterPro" id="IPR050418">
    <property type="entry name" value="D-iso_2-hydroxyacid_DH_PdxB"/>
</dbReference>
<feature type="domain" description="D-isomer specific 2-hydroxyacid dehydrogenase NAD-binding" evidence="6">
    <location>
        <begin position="106"/>
        <end position="285"/>
    </location>
</feature>
<dbReference type="Proteomes" id="UP001138500">
    <property type="component" value="Unassembled WGS sequence"/>
</dbReference>